<accession>A0AAD6SEX1</accession>
<evidence type="ECO:0000313" key="3">
    <source>
        <dbReference type="Proteomes" id="UP001218188"/>
    </source>
</evidence>
<proteinExistence type="predicted"/>
<dbReference type="AlphaFoldDB" id="A0AAD6SEX1"/>
<protein>
    <submittedName>
        <fullName evidence="2">Uncharacterized protein</fullName>
    </submittedName>
</protein>
<dbReference type="EMBL" id="JARJCM010000139">
    <property type="protein sequence ID" value="KAJ7026369.1"/>
    <property type="molecule type" value="Genomic_DNA"/>
</dbReference>
<dbReference type="Proteomes" id="UP001218188">
    <property type="component" value="Unassembled WGS sequence"/>
</dbReference>
<evidence type="ECO:0000256" key="1">
    <source>
        <dbReference type="SAM" id="MobiDB-lite"/>
    </source>
</evidence>
<sequence length="270" mass="30184">MPFTTFKRSSREPPPPIPRDFTRIPSFASPIFSSSQARKRVKLPPNFDAAKSLYTALGTHRTLLCTWFQAEFDIYRGNHEIARSRFTECLTQGRNIHQQDIVDLCLGSLADPRHNLDSPANTFCWAVVYFCSVRKSKSLVASLQAIRYLAQIFVALGDEDTALSFFRVALEGATEVDIHPLRARCMTGIGEILMRRGNSMEAKQLWAAAHPLFIRSSQVDEARAVAARLEQSISEVTPTPDPTADQPVATQQDQLTMLLAPDESPRGCQF</sequence>
<dbReference type="SUPFAM" id="SSF48452">
    <property type="entry name" value="TPR-like"/>
    <property type="match status" value="1"/>
</dbReference>
<dbReference type="InterPro" id="IPR011990">
    <property type="entry name" value="TPR-like_helical_dom_sf"/>
</dbReference>
<comment type="caution">
    <text evidence="2">The sequence shown here is derived from an EMBL/GenBank/DDBJ whole genome shotgun (WGS) entry which is preliminary data.</text>
</comment>
<keyword evidence="3" id="KW-1185">Reference proteome</keyword>
<dbReference type="Gene3D" id="1.25.40.10">
    <property type="entry name" value="Tetratricopeptide repeat domain"/>
    <property type="match status" value="1"/>
</dbReference>
<evidence type="ECO:0000313" key="2">
    <source>
        <dbReference type="EMBL" id="KAJ7026369.1"/>
    </source>
</evidence>
<feature type="region of interest" description="Disordered" evidence="1">
    <location>
        <begin position="1"/>
        <end position="24"/>
    </location>
</feature>
<name>A0AAD6SEX1_9AGAR</name>
<reference evidence="2" key="1">
    <citation type="submission" date="2023-03" db="EMBL/GenBank/DDBJ databases">
        <title>Massive genome expansion in bonnet fungi (Mycena s.s.) driven by repeated elements and novel gene families across ecological guilds.</title>
        <authorList>
            <consortium name="Lawrence Berkeley National Laboratory"/>
            <person name="Harder C.B."/>
            <person name="Miyauchi S."/>
            <person name="Viragh M."/>
            <person name="Kuo A."/>
            <person name="Thoen E."/>
            <person name="Andreopoulos B."/>
            <person name="Lu D."/>
            <person name="Skrede I."/>
            <person name="Drula E."/>
            <person name="Henrissat B."/>
            <person name="Morin E."/>
            <person name="Kohler A."/>
            <person name="Barry K."/>
            <person name="LaButti K."/>
            <person name="Morin E."/>
            <person name="Salamov A."/>
            <person name="Lipzen A."/>
            <person name="Mereny Z."/>
            <person name="Hegedus B."/>
            <person name="Baldrian P."/>
            <person name="Stursova M."/>
            <person name="Weitz H."/>
            <person name="Taylor A."/>
            <person name="Grigoriev I.V."/>
            <person name="Nagy L.G."/>
            <person name="Martin F."/>
            <person name="Kauserud H."/>
        </authorList>
    </citation>
    <scope>NUCLEOTIDE SEQUENCE</scope>
    <source>
        <strain evidence="2">CBHHK200</strain>
    </source>
</reference>
<organism evidence="2 3">
    <name type="scientific">Mycena alexandri</name>
    <dbReference type="NCBI Taxonomy" id="1745969"/>
    <lineage>
        <taxon>Eukaryota</taxon>
        <taxon>Fungi</taxon>
        <taxon>Dikarya</taxon>
        <taxon>Basidiomycota</taxon>
        <taxon>Agaricomycotina</taxon>
        <taxon>Agaricomycetes</taxon>
        <taxon>Agaricomycetidae</taxon>
        <taxon>Agaricales</taxon>
        <taxon>Marasmiineae</taxon>
        <taxon>Mycenaceae</taxon>
        <taxon>Mycena</taxon>
    </lineage>
</organism>
<gene>
    <name evidence="2" type="ORF">C8F04DRAFT_109771</name>
</gene>